<organism evidence="2 3">
    <name type="scientific">Cryobacterium roopkundense</name>
    <dbReference type="NCBI Taxonomy" id="1001240"/>
    <lineage>
        <taxon>Bacteria</taxon>
        <taxon>Bacillati</taxon>
        <taxon>Actinomycetota</taxon>
        <taxon>Actinomycetes</taxon>
        <taxon>Micrococcales</taxon>
        <taxon>Microbacteriaceae</taxon>
        <taxon>Cryobacterium</taxon>
    </lineage>
</organism>
<feature type="coiled-coil region" evidence="1">
    <location>
        <begin position="66"/>
        <end position="93"/>
    </location>
</feature>
<dbReference type="STRING" id="1001240.GY21_10505"/>
<protein>
    <recommendedName>
        <fullName evidence="4">Asparagine synthase</fullName>
    </recommendedName>
</protein>
<evidence type="ECO:0000313" key="3">
    <source>
        <dbReference type="Proteomes" id="UP000029864"/>
    </source>
</evidence>
<dbReference type="Proteomes" id="UP000029864">
    <property type="component" value="Unassembled WGS sequence"/>
</dbReference>
<evidence type="ECO:0000256" key="1">
    <source>
        <dbReference type="SAM" id="Coils"/>
    </source>
</evidence>
<reference evidence="2 3" key="1">
    <citation type="submission" date="2014-08" db="EMBL/GenBank/DDBJ databases">
        <authorList>
            <person name="Sisinthy S."/>
        </authorList>
    </citation>
    <scope>NUCLEOTIDE SEQUENCE [LARGE SCALE GENOMIC DNA]</scope>
    <source>
        <strain evidence="2 3">RuG17</strain>
    </source>
</reference>
<dbReference type="AlphaFoldDB" id="A0A099JAE9"/>
<gene>
    <name evidence="2" type="ORF">GY21_10505</name>
</gene>
<evidence type="ECO:0008006" key="4">
    <source>
        <dbReference type="Google" id="ProtNLM"/>
    </source>
</evidence>
<keyword evidence="3" id="KW-1185">Reference proteome</keyword>
<keyword evidence="1" id="KW-0175">Coiled coil</keyword>
<name>A0A099JAE9_9MICO</name>
<proteinExistence type="predicted"/>
<dbReference type="eggNOG" id="ENOG5031WX6">
    <property type="taxonomic scope" value="Bacteria"/>
</dbReference>
<sequence length="207" mass="23030">MGRGRSGRKAVVEVEDVIVAADSAPIERIVDEGFLIALSAVRMAVKNDIIIGALREHADFDPARYAETARNELSLLARQNEAYARRVSRLKKELGKGRWGFDLTEDQRGDLHQFTLRHRVHKRLTLALDAEAADDERVALLVERAQRAASEEIRDAVSARLISLAIDPSEPEYAEKRADRLDMFLLVNMALLTSAHAAKSAPADSDY</sequence>
<evidence type="ECO:0000313" key="2">
    <source>
        <dbReference type="EMBL" id="KGJ74468.1"/>
    </source>
</evidence>
<comment type="caution">
    <text evidence="2">The sequence shown here is derived from an EMBL/GenBank/DDBJ whole genome shotgun (WGS) entry which is preliminary data.</text>
</comment>
<accession>A0A099JAE9</accession>
<dbReference type="EMBL" id="JPXF01000039">
    <property type="protein sequence ID" value="KGJ74468.1"/>
    <property type="molecule type" value="Genomic_DNA"/>
</dbReference>